<evidence type="ECO:0000313" key="2">
    <source>
        <dbReference type="Proteomes" id="UP000235649"/>
    </source>
</evidence>
<proteinExistence type="predicted"/>
<keyword evidence="2" id="KW-1185">Reference proteome</keyword>
<protein>
    <submittedName>
        <fullName evidence="1">Uncharacterized protein</fullName>
    </submittedName>
</protein>
<gene>
    <name evidence="1" type="ORF">CBP76_02635</name>
</gene>
<evidence type="ECO:0000313" key="1">
    <source>
        <dbReference type="EMBL" id="PMD73048.1"/>
    </source>
</evidence>
<reference evidence="1 2" key="1">
    <citation type="submission" date="2017-05" db="EMBL/GenBank/DDBJ databases">
        <title>Lactobacillus nurukis nov., sp. nov., isolated from nuruk.</title>
        <authorList>
            <person name="Kim S.-J."/>
        </authorList>
    </citation>
    <scope>NUCLEOTIDE SEQUENCE [LARGE SCALE GENOMIC DNA]</scope>
    <source>
        <strain evidence="1 2">SYF10-1a</strain>
    </source>
</reference>
<name>A0A2N7AWC3_9LACO</name>
<dbReference type="AlphaFoldDB" id="A0A2N7AWC3"/>
<dbReference type="RefSeq" id="WP_102195380.1">
    <property type="nucleotide sequence ID" value="NZ_NIPR01000005.1"/>
</dbReference>
<accession>A0A2N7AWC3</accession>
<dbReference type="EMBL" id="NIPR01000005">
    <property type="protein sequence ID" value="PMD73048.1"/>
    <property type="molecule type" value="Genomic_DNA"/>
</dbReference>
<sequence>MTNIFEKQSILTTNYQKLTLKKRRQINKLTMSVSKPPLAPNNLPNLLKDSIAKTAKLKGLKKLSQEQYYDQYIYNFPKEWDQLLRGKDDITSMPFESYKKYFRSGGKRPNPLRLHNLLRCAYITANNPDYIKDIPSCFIYRDQISRNHF</sequence>
<comment type="caution">
    <text evidence="1">The sequence shown here is derived from an EMBL/GenBank/DDBJ whole genome shotgun (WGS) entry which is preliminary data.</text>
</comment>
<organism evidence="1 2">
    <name type="scientific">Companilactobacillus nuruki</name>
    <dbReference type="NCBI Taxonomy" id="1993540"/>
    <lineage>
        <taxon>Bacteria</taxon>
        <taxon>Bacillati</taxon>
        <taxon>Bacillota</taxon>
        <taxon>Bacilli</taxon>
        <taxon>Lactobacillales</taxon>
        <taxon>Lactobacillaceae</taxon>
        <taxon>Companilactobacillus</taxon>
    </lineage>
</organism>
<dbReference type="Proteomes" id="UP000235649">
    <property type="component" value="Unassembled WGS sequence"/>
</dbReference>